<name>A0A7J0CEB4_9ACTN</name>
<proteinExistence type="predicted"/>
<evidence type="ECO:0000256" key="1">
    <source>
        <dbReference type="SAM" id="MobiDB-lite"/>
    </source>
</evidence>
<evidence type="ECO:0000313" key="2">
    <source>
        <dbReference type="EMBL" id="GFN00588.1"/>
    </source>
</evidence>
<dbReference type="Proteomes" id="UP000498980">
    <property type="component" value="Unassembled WGS sequence"/>
</dbReference>
<protein>
    <submittedName>
        <fullName evidence="2">Uncharacterized protein</fullName>
    </submittedName>
</protein>
<gene>
    <name evidence="2" type="ORF">Sfulv_53980</name>
</gene>
<sequence length="82" mass="8432">MEQVAALGAFGDVQQADDEAGARGPEQGVHVGHVEGGCQARDDEEQGGEGGDPGSAEEFAGEDDGEWCFRRQGPCTRGCGPP</sequence>
<organism evidence="2 3">
    <name type="scientific">Streptomyces fulvorobeus</name>
    <dbReference type="NCBI Taxonomy" id="284028"/>
    <lineage>
        <taxon>Bacteria</taxon>
        <taxon>Bacillati</taxon>
        <taxon>Actinomycetota</taxon>
        <taxon>Actinomycetes</taxon>
        <taxon>Kitasatosporales</taxon>
        <taxon>Streptomycetaceae</taxon>
        <taxon>Streptomyces</taxon>
    </lineage>
</organism>
<comment type="caution">
    <text evidence="2">The sequence shown here is derived from an EMBL/GenBank/DDBJ whole genome shotgun (WGS) entry which is preliminary data.</text>
</comment>
<feature type="region of interest" description="Disordered" evidence="1">
    <location>
        <begin position="1"/>
        <end position="82"/>
    </location>
</feature>
<dbReference type="AlphaFoldDB" id="A0A7J0CEB4"/>
<accession>A0A7J0CEB4</accession>
<evidence type="ECO:0000313" key="3">
    <source>
        <dbReference type="Proteomes" id="UP000498980"/>
    </source>
</evidence>
<reference evidence="2 3" key="1">
    <citation type="submission" date="2020-05" db="EMBL/GenBank/DDBJ databases">
        <title>Whole genome shotgun sequence of Streptomyces fulvorobeus NBRC 15897.</title>
        <authorList>
            <person name="Komaki H."/>
            <person name="Tamura T."/>
        </authorList>
    </citation>
    <scope>NUCLEOTIDE SEQUENCE [LARGE SCALE GENOMIC DNA]</scope>
    <source>
        <strain evidence="2 3">NBRC 15897</strain>
    </source>
</reference>
<dbReference type="EMBL" id="BLWC01000001">
    <property type="protein sequence ID" value="GFN00588.1"/>
    <property type="molecule type" value="Genomic_DNA"/>
</dbReference>
<keyword evidence="3" id="KW-1185">Reference proteome</keyword>